<dbReference type="EMBL" id="MVHM01000012">
    <property type="protein sequence ID" value="ORA35398.1"/>
    <property type="molecule type" value="Genomic_DNA"/>
</dbReference>
<protein>
    <submittedName>
        <fullName evidence="4">CsbD family protein</fullName>
    </submittedName>
</protein>
<name>A0AA91RH71_9MYCO</name>
<organism evidence="4 5">
    <name type="scientific">Mycobacterium branderi</name>
    <dbReference type="NCBI Taxonomy" id="43348"/>
    <lineage>
        <taxon>Bacteria</taxon>
        <taxon>Bacillati</taxon>
        <taxon>Actinomycetota</taxon>
        <taxon>Actinomycetes</taxon>
        <taxon>Mycobacteriales</taxon>
        <taxon>Mycobacteriaceae</taxon>
        <taxon>Mycobacterium</taxon>
    </lineage>
</organism>
<dbReference type="Proteomes" id="UP000192441">
    <property type="component" value="Unassembled WGS sequence"/>
</dbReference>
<feature type="region of interest" description="Disordered" evidence="2">
    <location>
        <begin position="28"/>
        <end position="57"/>
    </location>
</feature>
<feature type="compositionally biased region" description="Basic and acidic residues" evidence="2">
    <location>
        <begin position="47"/>
        <end position="57"/>
    </location>
</feature>
<dbReference type="Pfam" id="PF05532">
    <property type="entry name" value="CsbD"/>
    <property type="match status" value="1"/>
</dbReference>
<dbReference type="SUPFAM" id="SSF69047">
    <property type="entry name" value="Hypothetical protein YjbJ"/>
    <property type="match status" value="1"/>
</dbReference>
<dbReference type="InterPro" id="IPR036629">
    <property type="entry name" value="YjbJ_sf"/>
</dbReference>
<gene>
    <name evidence="4" type="ORF">BST20_17495</name>
</gene>
<evidence type="ECO:0000313" key="4">
    <source>
        <dbReference type="EMBL" id="ORA35398.1"/>
    </source>
</evidence>
<evidence type="ECO:0000313" key="5">
    <source>
        <dbReference type="Proteomes" id="UP000192441"/>
    </source>
</evidence>
<evidence type="ECO:0000256" key="2">
    <source>
        <dbReference type="SAM" id="MobiDB-lite"/>
    </source>
</evidence>
<feature type="domain" description="CsbD-like" evidence="3">
    <location>
        <begin position="6"/>
        <end position="57"/>
    </location>
</feature>
<dbReference type="AlphaFoldDB" id="A0AA91RH71"/>
<comment type="similarity">
    <text evidence="1">Belongs to the UPF0337 (CsbD) family.</text>
</comment>
<reference evidence="4 5" key="1">
    <citation type="submission" date="2016-12" db="EMBL/GenBank/DDBJ databases">
        <title>The new phylogeny of genus Mycobacterium.</title>
        <authorList>
            <person name="Tortoli E."/>
            <person name="Trovato A."/>
            <person name="Cirillo D.M."/>
        </authorList>
    </citation>
    <scope>NUCLEOTIDE SEQUENCE [LARGE SCALE GENOMIC DNA]</scope>
    <source>
        <strain evidence="4 5">DSM 44624</strain>
    </source>
</reference>
<dbReference type="InterPro" id="IPR008462">
    <property type="entry name" value="CsbD"/>
</dbReference>
<proteinExistence type="inferred from homology"/>
<comment type="caution">
    <text evidence="4">The sequence shown here is derived from an EMBL/GenBank/DDBJ whole genome shotgun (WGS) entry which is preliminary data.</text>
</comment>
<sequence>MRVAAKIAHKFEAAKGSAKKVFGRATGNTGMRAEGRAGHVKGNAKQAGDKLNDAFKH</sequence>
<accession>A0AA91RH71</accession>
<evidence type="ECO:0000259" key="3">
    <source>
        <dbReference type="Pfam" id="PF05532"/>
    </source>
</evidence>
<evidence type="ECO:0000256" key="1">
    <source>
        <dbReference type="ARBA" id="ARBA00009129"/>
    </source>
</evidence>